<feature type="transmembrane region" description="Helical" evidence="1">
    <location>
        <begin position="6"/>
        <end position="22"/>
    </location>
</feature>
<keyword evidence="1" id="KW-0472">Membrane</keyword>
<feature type="transmembrane region" description="Helical" evidence="1">
    <location>
        <begin position="72"/>
        <end position="89"/>
    </location>
</feature>
<sequence length="231" mass="27595">MWKGVLVSINLFYVQISGCLYLKIIETTHYSSMYLYTIPYMSTTFEVPYILFSRDLYSVYCRVLEASFLKKIAIQYILVINITFKGIIIKIGRNLYFSNIGSDKHYHIYHSHRHLHRMEILLCHLLSVNLLKKVLNVFQPYLSYYTEHYHIAIHDILKIHFLIVHSKLCIKPIVEKMPGLHIFSQIANCIEHVLVLKQYYSNDMTVWCYEYEYMIGIQHICNLEITIHWME</sequence>
<dbReference type="EMBL" id="VYZN01000012">
    <property type="protein sequence ID" value="KAE9541842.1"/>
    <property type="molecule type" value="Genomic_DNA"/>
</dbReference>
<reference evidence="2 3" key="1">
    <citation type="submission" date="2019-08" db="EMBL/GenBank/DDBJ databases">
        <title>The genome of the soybean aphid Biotype 1, its phylome, world population structure and adaptation to the North American continent.</title>
        <authorList>
            <person name="Giordano R."/>
            <person name="Donthu R.K."/>
            <person name="Hernandez A.G."/>
            <person name="Wright C.L."/>
            <person name="Zimin A.V."/>
        </authorList>
    </citation>
    <scope>NUCLEOTIDE SEQUENCE [LARGE SCALE GENOMIC DNA]</scope>
    <source>
        <tissue evidence="2">Whole aphids</tissue>
    </source>
</reference>
<accession>A0A6G0TZG6</accession>
<protein>
    <submittedName>
        <fullName evidence="2">Uncharacterized protein</fullName>
    </submittedName>
</protein>
<evidence type="ECO:0000256" key="1">
    <source>
        <dbReference type="SAM" id="Phobius"/>
    </source>
</evidence>
<dbReference type="AlphaFoldDB" id="A0A6G0TZG6"/>
<keyword evidence="1" id="KW-1133">Transmembrane helix</keyword>
<evidence type="ECO:0000313" key="2">
    <source>
        <dbReference type="EMBL" id="KAE9541842.1"/>
    </source>
</evidence>
<gene>
    <name evidence="2" type="ORF">AGLY_003833</name>
</gene>
<feature type="transmembrane region" description="Helical" evidence="1">
    <location>
        <begin position="34"/>
        <end position="52"/>
    </location>
</feature>
<evidence type="ECO:0000313" key="3">
    <source>
        <dbReference type="Proteomes" id="UP000475862"/>
    </source>
</evidence>
<dbReference type="Proteomes" id="UP000475862">
    <property type="component" value="Unassembled WGS sequence"/>
</dbReference>
<organism evidence="2 3">
    <name type="scientific">Aphis glycines</name>
    <name type="common">Soybean aphid</name>
    <dbReference type="NCBI Taxonomy" id="307491"/>
    <lineage>
        <taxon>Eukaryota</taxon>
        <taxon>Metazoa</taxon>
        <taxon>Ecdysozoa</taxon>
        <taxon>Arthropoda</taxon>
        <taxon>Hexapoda</taxon>
        <taxon>Insecta</taxon>
        <taxon>Pterygota</taxon>
        <taxon>Neoptera</taxon>
        <taxon>Paraneoptera</taxon>
        <taxon>Hemiptera</taxon>
        <taxon>Sternorrhyncha</taxon>
        <taxon>Aphidomorpha</taxon>
        <taxon>Aphidoidea</taxon>
        <taxon>Aphididae</taxon>
        <taxon>Aphidini</taxon>
        <taxon>Aphis</taxon>
        <taxon>Aphis</taxon>
    </lineage>
</organism>
<keyword evidence="1" id="KW-0812">Transmembrane</keyword>
<name>A0A6G0TZG6_APHGL</name>
<comment type="caution">
    <text evidence="2">The sequence shown here is derived from an EMBL/GenBank/DDBJ whole genome shotgun (WGS) entry which is preliminary data.</text>
</comment>
<keyword evidence="3" id="KW-1185">Reference proteome</keyword>
<proteinExistence type="predicted"/>